<dbReference type="KEGG" id="cci:CC1G_01735"/>
<protein>
    <recommendedName>
        <fullName evidence="11">Adipose-regulatory protein</fullName>
    </recommendedName>
</protein>
<dbReference type="GeneID" id="6005481"/>
<gene>
    <name evidence="9" type="ORF">CC1G_01735</name>
</gene>
<organism evidence="9 10">
    <name type="scientific">Coprinopsis cinerea (strain Okayama-7 / 130 / ATCC MYA-4618 / FGSC 9003)</name>
    <name type="common">Inky cap fungus</name>
    <name type="synonym">Hormographiella aspergillata</name>
    <dbReference type="NCBI Taxonomy" id="240176"/>
    <lineage>
        <taxon>Eukaryota</taxon>
        <taxon>Fungi</taxon>
        <taxon>Dikarya</taxon>
        <taxon>Basidiomycota</taxon>
        <taxon>Agaricomycotina</taxon>
        <taxon>Agaricomycetes</taxon>
        <taxon>Agaricomycetidae</taxon>
        <taxon>Agaricales</taxon>
        <taxon>Agaricineae</taxon>
        <taxon>Psathyrellaceae</taxon>
        <taxon>Coprinopsis</taxon>
    </lineage>
</organism>
<name>A8N2L8_COPC7</name>
<feature type="compositionally biased region" description="Basic and acidic residues" evidence="7">
    <location>
        <begin position="337"/>
        <end position="346"/>
    </location>
</feature>
<accession>A8N2L8</accession>
<evidence type="ECO:0000256" key="7">
    <source>
        <dbReference type="SAM" id="MobiDB-lite"/>
    </source>
</evidence>
<keyword evidence="3" id="KW-0256">Endoplasmic reticulum</keyword>
<keyword evidence="6 8" id="KW-0472">Membrane</keyword>
<dbReference type="CDD" id="cd23995">
    <property type="entry name" value="Seipin_BSCL2_like"/>
    <property type="match status" value="1"/>
</dbReference>
<feature type="compositionally biased region" description="Basic residues" evidence="7">
    <location>
        <begin position="291"/>
        <end position="300"/>
    </location>
</feature>
<dbReference type="EMBL" id="AACS02000001">
    <property type="protein sequence ID" value="EAU92690.1"/>
    <property type="molecule type" value="Genomic_DNA"/>
</dbReference>
<dbReference type="STRING" id="240176.A8N2L8"/>
<reference evidence="9 10" key="1">
    <citation type="journal article" date="2010" name="Proc. Natl. Acad. Sci. U.S.A.">
        <title>Insights into evolution of multicellular fungi from the assembled chromosomes of the mushroom Coprinopsis cinerea (Coprinus cinereus).</title>
        <authorList>
            <person name="Stajich J.E."/>
            <person name="Wilke S.K."/>
            <person name="Ahren D."/>
            <person name="Au C.H."/>
            <person name="Birren B.W."/>
            <person name="Borodovsky M."/>
            <person name="Burns C."/>
            <person name="Canback B."/>
            <person name="Casselton L.A."/>
            <person name="Cheng C.K."/>
            <person name="Deng J."/>
            <person name="Dietrich F.S."/>
            <person name="Fargo D.C."/>
            <person name="Farman M.L."/>
            <person name="Gathman A.C."/>
            <person name="Goldberg J."/>
            <person name="Guigo R."/>
            <person name="Hoegger P.J."/>
            <person name="Hooker J.B."/>
            <person name="Huggins A."/>
            <person name="James T.Y."/>
            <person name="Kamada T."/>
            <person name="Kilaru S."/>
            <person name="Kodira C."/>
            <person name="Kues U."/>
            <person name="Kupfer D."/>
            <person name="Kwan H.S."/>
            <person name="Lomsadze A."/>
            <person name="Li W."/>
            <person name="Lilly W.W."/>
            <person name="Ma L.J."/>
            <person name="Mackey A.J."/>
            <person name="Manning G."/>
            <person name="Martin F."/>
            <person name="Muraguchi H."/>
            <person name="Natvig D.O."/>
            <person name="Palmerini H."/>
            <person name="Ramesh M.A."/>
            <person name="Rehmeyer C.J."/>
            <person name="Roe B.A."/>
            <person name="Shenoy N."/>
            <person name="Stanke M."/>
            <person name="Ter-Hovhannisyan V."/>
            <person name="Tunlid A."/>
            <person name="Velagapudi R."/>
            <person name="Vision T.J."/>
            <person name="Zeng Q."/>
            <person name="Zolan M.E."/>
            <person name="Pukkila P.J."/>
        </authorList>
    </citation>
    <scope>NUCLEOTIDE SEQUENCE [LARGE SCALE GENOMIC DNA]</scope>
    <source>
        <strain evidence="10">Okayama-7 / 130 / ATCC MYA-4618 / FGSC 9003</strain>
    </source>
</reference>
<feature type="region of interest" description="Disordered" evidence="7">
    <location>
        <begin position="291"/>
        <end position="346"/>
    </location>
</feature>
<evidence type="ECO:0000256" key="2">
    <source>
        <dbReference type="ARBA" id="ARBA00022692"/>
    </source>
</evidence>
<sequence>MSSKLEPADTELPFDSDDSEHTSFLLSSFQTGLNLVRPWAPQLVPLVVCLVFIPLILALSTIAGYVVWSNLSAQWETPLYMQYGDGVTPYAQISIHNLHSQQRYDVSLHLKVPATESNFQLGNFMTTLTLTTMNNATLATVRRPAIAIEPNPSGWWAWFFGKPNVINIDVPLLSAFVPGNSRIQGHVQVGRFDQWKSIGSGQGRELSILSASLRGLAVPHGIRGLAIRFRLLSSLVAGFTFLTILTVIMGTCVLPAVLPSQDALTEGEGKPKRRVGSNSIAFPSYDNLKVRKKRKSHARRSTSEGTGLGLKQEESFSMIPPAEDPIPERIRQRRISTKRESQEEDS</sequence>
<proteinExistence type="predicted"/>
<comment type="caution">
    <text evidence="9">The sequence shown here is derived from an EMBL/GenBank/DDBJ whole genome shotgun (WGS) entry which is preliminary data.</text>
</comment>
<keyword evidence="5" id="KW-0443">Lipid metabolism</keyword>
<evidence type="ECO:0000256" key="4">
    <source>
        <dbReference type="ARBA" id="ARBA00022989"/>
    </source>
</evidence>
<dbReference type="eggNOG" id="KOG4200">
    <property type="taxonomic scope" value="Eukaryota"/>
</dbReference>
<dbReference type="OrthoDB" id="3990054at2759"/>
<evidence type="ECO:0000256" key="1">
    <source>
        <dbReference type="ARBA" id="ARBA00004477"/>
    </source>
</evidence>
<feature type="transmembrane region" description="Helical" evidence="8">
    <location>
        <begin position="43"/>
        <end position="68"/>
    </location>
</feature>
<evidence type="ECO:0000313" key="10">
    <source>
        <dbReference type="Proteomes" id="UP000001861"/>
    </source>
</evidence>
<evidence type="ECO:0000256" key="3">
    <source>
        <dbReference type="ARBA" id="ARBA00022824"/>
    </source>
</evidence>
<keyword evidence="2 8" id="KW-0812">Transmembrane</keyword>
<dbReference type="Proteomes" id="UP000001861">
    <property type="component" value="Unassembled WGS sequence"/>
</dbReference>
<dbReference type="GO" id="GO:0006629">
    <property type="term" value="P:lipid metabolic process"/>
    <property type="evidence" value="ECO:0007669"/>
    <property type="project" value="UniProtKB-KW"/>
</dbReference>
<evidence type="ECO:0000313" key="9">
    <source>
        <dbReference type="EMBL" id="EAU92690.1"/>
    </source>
</evidence>
<evidence type="ECO:0008006" key="11">
    <source>
        <dbReference type="Google" id="ProtNLM"/>
    </source>
</evidence>
<keyword evidence="4 8" id="KW-1133">Transmembrane helix</keyword>
<dbReference type="PANTHER" id="PTHR21212">
    <property type="entry name" value="BERNARDINELLI-SEIP CONGENITAL LIPODYSTROPHY 2 HOMOLOG BSCL2 PROTEIN"/>
    <property type="match status" value="1"/>
</dbReference>
<dbReference type="VEuPathDB" id="FungiDB:CC1G_01735"/>
<evidence type="ECO:0000256" key="5">
    <source>
        <dbReference type="ARBA" id="ARBA00023098"/>
    </source>
</evidence>
<dbReference type="AlphaFoldDB" id="A8N2L8"/>
<dbReference type="GO" id="GO:0140042">
    <property type="term" value="P:lipid droplet formation"/>
    <property type="evidence" value="ECO:0007669"/>
    <property type="project" value="UniProtKB-ARBA"/>
</dbReference>
<dbReference type="OMA" id="MPAVEWH"/>
<dbReference type="PANTHER" id="PTHR21212:SF0">
    <property type="entry name" value="SEIPIN"/>
    <property type="match status" value="1"/>
</dbReference>
<evidence type="ECO:0000256" key="6">
    <source>
        <dbReference type="ARBA" id="ARBA00023136"/>
    </source>
</evidence>
<dbReference type="InterPro" id="IPR009617">
    <property type="entry name" value="Seipin"/>
</dbReference>
<dbReference type="InParanoid" id="A8N2L8"/>
<evidence type="ECO:0000256" key="8">
    <source>
        <dbReference type="SAM" id="Phobius"/>
    </source>
</evidence>
<feature type="transmembrane region" description="Helical" evidence="8">
    <location>
        <begin position="231"/>
        <end position="258"/>
    </location>
</feature>
<comment type="subcellular location">
    <subcellularLocation>
        <location evidence="1">Endoplasmic reticulum membrane</location>
        <topology evidence="1">Multi-pass membrane protein</topology>
    </subcellularLocation>
</comment>
<dbReference type="GO" id="GO:0005789">
    <property type="term" value="C:endoplasmic reticulum membrane"/>
    <property type="evidence" value="ECO:0007669"/>
    <property type="project" value="UniProtKB-SubCell"/>
</dbReference>
<dbReference type="Pfam" id="PF06775">
    <property type="entry name" value="Seipin"/>
    <property type="match status" value="1"/>
</dbReference>
<keyword evidence="10" id="KW-1185">Reference proteome</keyword>
<dbReference type="RefSeq" id="XP_001829055.1">
    <property type="nucleotide sequence ID" value="XM_001829003.1"/>
</dbReference>